<keyword evidence="1" id="KW-1133">Transmembrane helix</keyword>
<evidence type="ECO:0000313" key="4">
    <source>
        <dbReference type="Proteomes" id="UP000004358"/>
    </source>
</evidence>
<dbReference type="InterPro" id="IPR045584">
    <property type="entry name" value="Pilin-like"/>
</dbReference>
<evidence type="ECO:0000256" key="1">
    <source>
        <dbReference type="SAM" id="Phobius"/>
    </source>
</evidence>
<dbReference type="InterPro" id="IPR011453">
    <property type="entry name" value="DUF1559"/>
</dbReference>
<comment type="caution">
    <text evidence="3">The sequence shown here is derived from an EMBL/GenBank/DDBJ whole genome shotgun (WGS) entry which is preliminary data.</text>
</comment>
<dbReference type="Pfam" id="PF07963">
    <property type="entry name" value="N_methyl"/>
    <property type="match status" value="1"/>
</dbReference>
<feature type="transmembrane region" description="Helical" evidence="1">
    <location>
        <begin position="12"/>
        <end position="35"/>
    </location>
</feature>
<dbReference type="PANTHER" id="PTHR30093">
    <property type="entry name" value="GENERAL SECRETION PATHWAY PROTEIN G"/>
    <property type="match status" value="1"/>
</dbReference>
<dbReference type="eggNOG" id="COG2165">
    <property type="taxonomic scope" value="Bacteria"/>
</dbReference>
<feature type="domain" description="DUF1559" evidence="2">
    <location>
        <begin position="36"/>
        <end position="283"/>
    </location>
</feature>
<protein>
    <recommendedName>
        <fullName evidence="2">DUF1559 domain-containing protein</fullName>
    </recommendedName>
</protein>
<dbReference type="Pfam" id="PF07596">
    <property type="entry name" value="SBP_bac_10"/>
    <property type="match status" value="1"/>
</dbReference>
<name>A3ZUL4_9BACT</name>
<dbReference type="AlphaFoldDB" id="A3ZUL4"/>
<dbReference type="Gene3D" id="3.30.700.10">
    <property type="entry name" value="Glycoprotein, Type 4 Pilin"/>
    <property type="match status" value="1"/>
</dbReference>
<gene>
    <name evidence="3" type="ORF">DSM3645_22354</name>
</gene>
<dbReference type="InterPro" id="IPR012902">
    <property type="entry name" value="N_methyl_site"/>
</dbReference>
<evidence type="ECO:0000259" key="2">
    <source>
        <dbReference type="Pfam" id="PF07596"/>
    </source>
</evidence>
<keyword evidence="1" id="KW-0472">Membrane</keyword>
<evidence type="ECO:0000313" key="3">
    <source>
        <dbReference type="EMBL" id="EAQ79929.1"/>
    </source>
</evidence>
<dbReference type="InterPro" id="IPR027558">
    <property type="entry name" value="Pre_pil_HX9DG_C"/>
</dbReference>
<keyword evidence="1" id="KW-0812">Transmembrane</keyword>
<dbReference type="PANTHER" id="PTHR30093:SF2">
    <property type="entry name" value="TYPE II SECRETION SYSTEM PROTEIN H"/>
    <property type="match status" value="1"/>
</dbReference>
<dbReference type="NCBIfam" id="TIGR04294">
    <property type="entry name" value="pre_pil_HX9DG"/>
    <property type="match status" value="1"/>
</dbReference>
<dbReference type="OrthoDB" id="251754at2"/>
<organism evidence="3 4">
    <name type="scientific">Blastopirellula marina DSM 3645</name>
    <dbReference type="NCBI Taxonomy" id="314230"/>
    <lineage>
        <taxon>Bacteria</taxon>
        <taxon>Pseudomonadati</taxon>
        <taxon>Planctomycetota</taxon>
        <taxon>Planctomycetia</taxon>
        <taxon>Pirellulales</taxon>
        <taxon>Pirellulaceae</taxon>
        <taxon>Blastopirellula</taxon>
    </lineage>
</organism>
<dbReference type="STRING" id="314230.DSM3645_22354"/>
<dbReference type="RefSeq" id="WP_002652370.1">
    <property type="nucleotide sequence ID" value="NZ_CH672376.1"/>
</dbReference>
<proteinExistence type="predicted"/>
<dbReference type="SUPFAM" id="SSF54523">
    <property type="entry name" value="Pili subunits"/>
    <property type="match status" value="1"/>
</dbReference>
<sequence length="305" mass="33483">MNQPSGLKRHGFTLVELLVVIAIIGVLVALLLPAVQMAREAARRMSCQNNLKQLGLAIHNYHDVHKTMPPGSIGWKGTAWGPKRTPFVRFLLDFIEDGNRSDLYNDNVSWHQQDANDLATIMGPIQVWQCPSDEVRTLDTWSMYKGNYYVNWGPRTFVAASSSTPMGTFYLNYGARFADITDGLSNTLCMMEILQAPTPPGGQDNRGVIWNDDAISSMVNTILTPNTKAPDVSQYCTDQPELNLPCITASKNLSHIASRSRHPGGVQVLICDASVQFVPETINLSVWQAVSTLSNGETASLSSGD</sequence>
<dbReference type="NCBIfam" id="TIGR02532">
    <property type="entry name" value="IV_pilin_GFxxxE"/>
    <property type="match status" value="1"/>
</dbReference>
<reference evidence="3 4" key="1">
    <citation type="submission" date="2006-02" db="EMBL/GenBank/DDBJ databases">
        <authorList>
            <person name="Amann R."/>
            <person name="Ferriera S."/>
            <person name="Johnson J."/>
            <person name="Kravitz S."/>
            <person name="Halpern A."/>
            <person name="Remington K."/>
            <person name="Beeson K."/>
            <person name="Tran B."/>
            <person name="Rogers Y.-H."/>
            <person name="Friedman R."/>
            <person name="Venter J.C."/>
        </authorList>
    </citation>
    <scope>NUCLEOTIDE SEQUENCE [LARGE SCALE GENOMIC DNA]</scope>
    <source>
        <strain evidence="3 4">DSM 3645</strain>
    </source>
</reference>
<dbReference type="Proteomes" id="UP000004358">
    <property type="component" value="Unassembled WGS sequence"/>
</dbReference>
<dbReference type="PROSITE" id="PS00409">
    <property type="entry name" value="PROKAR_NTER_METHYL"/>
    <property type="match status" value="1"/>
</dbReference>
<accession>A3ZUL4</accession>
<dbReference type="EMBL" id="AANZ01000012">
    <property type="protein sequence ID" value="EAQ79929.1"/>
    <property type="molecule type" value="Genomic_DNA"/>
</dbReference>
<dbReference type="HOGENOM" id="CLU_041661_0_0_0"/>